<organism evidence="2 3">
    <name type="scientific">Marinoscillum furvescens DSM 4134</name>
    <dbReference type="NCBI Taxonomy" id="1122208"/>
    <lineage>
        <taxon>Bacteria</taxon>
        <taxon>Pseudomonadati</taxon>
        <taxon>Bacteroidota</taxon>
        <taxon>Cytophagia</taxon>
        <taxon>Cytophagales</taxon>
        <taxon>Reichenbachiellaceae</taxon>
        <taxon>Marinoscillum</taxon>
    </lineage>
</organism>
<dbReference type="RefSeq" id="WP_115867787.1">
    <property type="nucleotide sequence ID" value="NZ_QREG01000007.1"/>
</dbReference>
<dbReference type="OrthoDB" id="1118477at2"/>
<dbReference type="Proteomes" id="UP000256779">
    <property type="component" value="Unassembled WGS sequence"/>
</dbReference>
<evidence type="ECO:0000256" key="1">
    <source>
        <dbReference type="SAM" id="SignalP"/>
    </source>
</evidence>
<proteinExistence type="predicted"/>
<dbReference type="EMBL" id="QREG01000007">
    <property type="protein sequence ID" value="RED99764.1"/>
    <property type="molecule type" value="Genomic_DNA"/>
</dbReference>
<gene>
    <name evidence="2" type="ORF">C7460_10746</name>
</gene>
<evidence type="ECO:0000313" key="2">
    <source>
        <dbReference type="EMBL" id="RED99764.1"/>
    </source>
</evidence>
<feature type="chain" id="PRO_5017796537" evidence="1">
    <location>
        <begin position="20"/>
        <end position="302"/>
    </location>
</feature>
<protein>
    <submittedName>
        <fullName evidence="2">Type IX secretion system PorP/SprF family membrane protein</fullName>
    </submittedName>
</protein>
<dbReference type="Pfam" id="PF11751">
    <property type="entry name" value="PorP_SprF"/>
    <property type="match status" value="1"/>
</dbReference>
<dbReference type="InterPro" id="IPR019861">
    <property type="entry name" value="PorP/SprF_Bacteroidetes"/>
</dbReference>
<name>A0A3D9L3A1_MARFU</name>
<keyword evidence="3" id="KW-1185">Reference proteome</keyword>
<comment type="caution">
    <text evidence="2">The sequence shown here is derived from an EMBL/GenBank/DDBJ whole genome shotgun (WGS) entry which is preliminary data.</text>
</comment>
<feature type="signal peptide" evidence="1">
    <location>
        <begin position="1"/>
        <end position="19"/>
    </location>
</feature>
<dbReference type="NCBIfam" id="TIGR03519">
    <property type="entry name" value="T9SS_PorP_fam"/>
    <property type="match status" value="1"/>
</dbReference>
<reference evidence="2 3" key="1">
    <citation type="submission" date="2018-07" db="EMBL/GenBank/DDBJ databases">
        <title>Genomic Encyclopedia of Type Strains, Phase IV (KMG-IV): sequencing the most valuable type-strain genomes for metagenomic binning, comparative biology and taxonomic classification.</title>
        <authorList>
            <person name="Goeker M."/>
        </authorList>
    </citation>
    <scope>NUCLEOTIDE SEQUENCE [LARGE SCALE GENOMIC DNA]</scope>
    <source>
        <strain evidence="2 3">DSM 4134</strain>
    </source>
</reference>
<sequence>MNKLLIFPIFLLACTLAYGQQQVMFTQYMFNQMALNPAYAGIHDGVSASALMREQWVGFEGAPSTQTLSIHSPIGFTPISLGGMIVRDKIGSTTHHGVHMAYAYRIKFANKTKMSFGLQASLSHYHQNFATSAGSDPSLTNASQNMIRPNFGAGLLWHSDRFYLGLGVPQMINQSFDPDNPDSESELIRHYFLSAGYVFPIAPGVMLKPNFLLKAVDGAPIQADINMNVLLRNVLWVGVSYRSLDSFDAIVQFQIGPKLQVGYGFDFWTTTELSQVNSGSHEIMINYIIELPRAKILTPRYF</sequence>
<dbReference type="SUPFAM" id="SSF56935">
    <property type="entry name" value="Porins"/>
    <property type="match status" value="1"/>
</dbReference>
<dbReference type="AlphaFoldDB" id="A0A3D9L3A1"/>
<accession>A0A3D9L3A1</accession>
<keyword evidence="1" id="KW-0732">Signal</keyword>
<evidence type="ECO:0000313" key="3">
    <source>
        <dbReference type="Proteomes" id="UP000256779"/>
    </source>
</evidence>